<feature type="domain" description="eCIS core" evidence="2">
    <location>
        <begin position="149"/>
        <end position="224"/>
    </location>
</feature>
<feature type="region of interest" description="Disordered" evidence="1">
    <location>
        <begin position="77"/>
        <end position="160"/>
    </location>
</feature>
<feature type="region of interest" description="Disordered" evidence="1">
    <location>
        <begin position="1"/>
        <end position="25"/>
    </location>
</feature>
<dbReference type="Proteomes" id="UP001497602">
    <property type="component" value="Unassembled WGS sequence"/>
</dbReference>
<evidence type="ECO:0000259" key="2">
    <source>
        <dbReference type="Pfam" id="PF13699"/>
    </source>
</evidence>
<proteinExistence type="predicted"/>
<dbReference type="RefSeq" id="WP_348738551.1">
    <property type="nucleotide sequence ID" value="NZ_CAXJRC010000022.1"/>
</dbReference>
<sequence>MKSFLFNQENKHHKKKNNNPFFKKVQAKLKTRTSKDKYEVEADKMADKVVNKTTEKGSVQKKEEEVQAKPLAAAITPLIQKKENMEEVQTKNEEETLQTKQEEEVQKMEEEEAVQAQEEEEVQSKLSSQKSSQQPINSQLKKGSGGKQMNGNTKNEMESGFGADFSNVKIHTDTNAEQMSSNIGAQAFTHGNDIYFNKGKYEPNSKKGKHLLAHELTHTIQQKGMKKKKES</sequence>
<organism evidence="3 4">
    <name type="scientific">Tenacibaculum vairaonense</name>
    <dbReference type="NCBI Taxonomy" id="3137860"/>
    <lineage>
        <taxon>Bacteria</taxon>
        <taxon>Pseudomonadati</taxon>
        <taxon>Bacteroidota</taxon>
        <taxon>Flavobacteriia</taxon>
        <taxon>Flavobacteriales</taxon>
        <taxon>Flavobacteriaceae</taxon>
        <taxon>Tenacibaculum</taxon>
    </lineage>
</organism>
<feature type="compositionally biased region" description="Low complexity" evidence="1">
    <location>
        <begin position="124"/>
        <end position="134"/>
    </location>
</feature>
<dbReference type="Pfam" id="PF13699">
    <property type="entry name" value="eCIS_core"/>
    <property type="match status" value="1"/>
</dbReference>
<dbReference type="EMBL" id="CAXJRC010000022">
    <property type="protein sequence ID" value="CAL2106823.1"/>
    <property type="molecule type" value="Genomic_DNA"/>
</dbReference>
<evidence type="ECO:0000256" key="1">
    <source>
        <dbReference type="SAM" id="MobiDB-lite"/>
    </source>
</evidence>
<protein>
    <recommendedName>
        <fullName evidence="2">eCIS core domain-containing protein</fullName>
    </recommendedName>
</protein>
<comment type="caution">
    <text evidence="3">The sequence shown here is derived from an EMBL/GenBank/DDBJ whole genome shotgun (WGS) entry which is preliminary data.</text>
</comment>
<evidence type="ECO:0000313" key="3">
    <source>
        <dbReference type="EMBL" id="CAL2106823.1"/>
    </source>
</evidence>
<feature type="compositionally biased region" description="Basic and acidic residues" evidence="1">
    <location>
        <begin position="80"/>
        <end position="94"/>
    </location>
</feature>
<feature type="compositionally biased region" description="Acidic residues" evidence="1">
    <location>
        <begin position="109"/>
        <end position="121"/>
    </location>
</feature>
<keyword evidence="4" id="KW-1185">Reference proteome</keyword>
<dbReference type="InterPro" id="IPR025295">
    <property type="entry name" value="eCIS_core_dom"/>
</dbReference>
<reference evidence="3 4" key="1">
    <citation type="submission" date="2024-05" db="EMBL/GenBank/DDBJ databases">
        <authorList>
            <person name="Duchaud E."/>
        </authorList>
    </citation>
    <scope>NUCLEOTIDE SEQUENCE [LARGE SCALE GENOMIC DNA]</scope>
    <source>
        <strain evidence="3">Ena-SAMPLE-TAB-13-05-2024-13:56:06:370-140305</strain>
    </source>
</reference>
<accession>A0ABM9PM98</accession>
<evidence type="ECO:0000313" key="4">
    <source>
        <dbReference type="Proteomes" id="UP001497602"/>
    </source>
</evidence>
<name>A0ABM9PM98_9FLAO</name>
<gene>
    <name evidence="3" type="ORF">T190115A13A_20103</name>
</gene>